<evidence type="ECO:0008006" key="4">
    <source>
        <dbReference type="Google" id="ProtNLM"/>
    </source>
</evidence>
<gene>
    <name evidence="2" type="ORF">C7B47_14005</name>
</gene>
<keyword evidence="1" id="KW-0472">Membrane</keyword>
<dbReference type="PANTHER" id="PTHR35337:SF1">
    <property type="entry name" value="SLR1478 PROTEIN"/>
    <property type="match status" value="1"/>
</dbReference>
<feature type="transmembrane region" description="Helical" evidence="1">
    <location>
        <begin position="271"/>
        <end position="288"/>
    </location>
</feature>
<keyword evidence="1" id="KW-0812">Transmembrane</keyword>
<evidence type="ECO:0000313" key="2">
    <source>
        <dbReference type="EMBL" id="PSR24773.1"/>
    </source>
</evidence>
<name>A0A2T2WRC8_SULTH</name>
<dbReference type="Proteomes" id="UP000242705">
    <property type="component" value="Unassembled WGS sequence"/>
</dbReference>
<dbReference type="InterPro" id="IPR002798">
    <property type="entry name" value="SpoIIM-like"/>
</dbReference>
<dbReference type="Pfam" id="PF01944">
    <property type="entry name" value="SpoIIM"/>
    <property type="match status" value="1"/>
</dbReference>
<feature type="transmembrane region" description="Helical" evidence="1">
    <location>
        <begin position="176"/>
        <end position="201"/>
    </location>
</feature>
<reference evidence="2 3" key="1">
    <citation type="journal article" date="2014" name="BMC Genomics">
        <title>Comparison of environmental and isolate Sulfobacillus genomes reveals diverse carbon, sulfur, nitrogen, and hydrogen metabolisms.</title>
        <authorList>
            <person name="Justice N.B."/>
            <person name="Norman A."/>
            <person name="Brown C.T."/>
            <person name="Singh A."/>
            <person name="Thomas B.C."/>
            <person name="Banfield J.F."/>
        </authorList>
    </citation>
    <scope>NUCLEOTIDE SEQUENCE [LARGE SCALE GENOMIC DNA]</scope>
    <source>
        <strain evidence="2">AMDSBA5</strain>
    </source>
</reference>
<protein>
    <recommendedName>
        <fullName evidence="4">Stage II sporulation protein M</fullName>
    </recommendedName>
</protein>
<proteinExistence type="predicted"/>
<dbReference type="EMBL" id="PXYX01000043">
    <property type="protein sequence ID" value="PSR24773.1"/>
    <property type="molecule type" value="Genomic_DNA"/>
</dbReference>
<accession>A0A2T2WRC8</accession>
<dbReference type="PANTHER" id="PTHR35337">
    <property type="entry name" value="SLR1478 PROTEIN"/>
    <property type="match status" value="1"/>
</dbReference>
<keyword evidence="1" id="KW-1133">Transmembrane helix</keyword>
<evidence type="ECO:0000256" key="1">
    <source>
        <dbReference type="SAM" id="Phobius"/>
    </source>
</evidence>
<organism evidence="2 3">
    <name type="scientific">Sulfobacillus thermosulfidooxidans</name>
    <dbReference type="NCBI Taxonomy" id="28034"/>
    <lineage>
        <taxon>Bacteria</taxon>
        <taxon>Bacillati</taxon>
        <taxon>Bacillota</taxon>
        <taxon>Clostridia</taxon>
        <taxon>Eubacteriales</taxon>
        <taxon>Clostridiales Family XVII. Incertae Sedis</taxon>
        <taxon>Sulfobacillus</taxon>
    </lineage>
</organism>
<evidence type="ECO:0000313" key="3">
    <source>
        <dbReference type="Proteomes" id="UP000242705"/>
    </source>
</evidence>
<sequence>MDWFNMDDSHDHESGFPCVCNALRHSTATANSVYPRICGVPTRSGLRYCYSQRIHVVIHFASHDSHIFRLCSRYSMGGGRCSVLCRPCSRCFCFIPGVARDSHVHVGLVRFNIHIRNCQGGYQLSWTRAFKSRRPYFLFSLAIYVLGLFIGIGIAFHGEATIHPQHMAFFSTLVHNLEICAVLVIGGLLTFGIINTLFLAYNAAMVGIIIKEVWNKYGAAPLIHGVLPHGLVEITGTVILSTLGYESYRILRAVKADATVDRREVIRVREVLWLLFLGMFLMGIAAFIESTISKA</sequence>
<comment type="caution">
    <text evidence="2">The sequence shown here is derived from an EMBL/GenBank/DDBJ whole genome shotgun (WGS) entry which is preliminary data.</text>
</comment>
<dbReference type="AlphaFoldDB" id="A0A2T2WRC8"/>
<feature type="transmembrane region" description="Helical" evidence="1">
    <location>
        <begin position="136"/>
        <end position="156"/>
    </location>
</feature>